<dbReference type="AlphaFoldDB" id="A0A8T2R1Z2"/>
<dbReference type="PANTHER" id="PTHR31985:SF273">
    <property type="entry name" value="ETHYLENE-RESPONSIVE TRANSCRIPTION FACTOR ERF017"/>
    <property type="match status" value="1"/>
</dbReference>
<gene>
    <name evidence="10" type="ORF">KP509_30G046700</name>
</gene>
<dbReference type="PRINTS" id="PR00367">
    <property type="entry name" value="ETHRSPELEMNT"/>
</dbReference>
<evidence type="ECO:0000313" key="10">
    <source>
        <dbReference type="EMBL" id="KAH7290392.1"/>
    </source>
</evidence>
<organism evidence="10 11">
    <name type="scientific">Ceratopteris richardii</name>
    <name type="common">Triangle waterfern</name>
    <dbReference type="NCBI Taxonomy" id="49495"/>
    <lineage>
        <taxon>Eukaryota</taxon>
        <taxon>Viridiplantae</taxon>
        <taxon>Streptophyta</taxon>
        <taxon>Embryophyta</taxon>
        <taxon>Tracheophyta</taxon>
        <taxon>Polypodiopsida</taxon>
        <taxon>Polypodiidae</taxon>
        <taxon>Polypodiales</taxon>
        <taxon>Pteridineae</taxon>
        <taxon>Pteridaceae</taxon>
        <taxon>Parkerioideae</taxon>
        <taxon>Ceratopteris</taxon>
    </lineage>
</organism>
<evidence type="ECO:0000259" key="9">
    <source>
        <dbReference type="PROSITE" id="PS51032"/>
    </source>
</evidence>
<dbReference type="InterPro" id="IPR001471">
    <property type="entry name" value="AP2/ERF_dom"/>
</dbReference>
<dbReference type="GO" id="GO:0005634">
    <property type="term" value="C:nucleus"/>
    <property type="evidence" value="ECO:0007669"/>
    <property type="project" value="UniProtKB-SubCell"/>
</dbReference>
<dbReference type="InterPro" id="IPR051032">
    <property type="entry name" value="AP2/ERF_TF_ERF_subfamily"/>
</dbReference>
<dbReference type="PANTHER" id="PTHR31985">
    <property type="entry name" value="ETHYLENE-RESPONSIVE TRANSCRIPTION FACTOR ERF042-RELATED"/>
    <property type="match status" value="1"/>
</dbReference>
<dbReference type="Gene3D" id="3.30.730.10">
    <property type="entry name" value="AP2/ERF domain"/>
    <property type="match status" value="1"/>
</dbReference>
<feature type="compositionally biased region" description="Low complexity" evidence="8">
    <location>
        <begin position="1"/>
        <end position="10"/>
    </location>
</feature>
<evidence type="ECO:0000256" key="2">
    <source>
        <dbReference type="ARBA" id="ARBA00023015"/>
    </source>
</evidence>
<evidence type="ECO:0000256" key="1">
    <source>
        <dbReference type="ARBA" id="ARBA00004123"/>
    </source>
</evidence>
<dbReference type="SMART" id="SM00380">
    <property type="entry name" value="AP2"/>
    <property type="match status" value="1"/>
</dbReference>
<keyword evidence="3" id="KW-0238">DNA-binding</keyword>
<dbReference type="CDD" id="cd00018">
    <property type="entry name" value="AP2"/>
    <property type="match status" value="1"/>
</dbReference>
<evidence type="ECO:0000256" key="8">
    <source>
        <dbReference type="SAM" id="MobiDB-lite"/>
    </source>
</evidence>
<comment type="similarity">
    <text evidence="7">Belongs to the AP2/ERF transcription factor family. ERF subfamily.</text>
</comment>
<evidence type="ECO:0000313" key="11">
    <source>
        <dbReference type="Proteomes" id="UP000825935"/>
    </source>
</evidence>
<evidence type="ECO:0000256" key="3">
    <source>
        <dbReference type="ARBA" id="ARBA00023125"/>
    </source>
</evidence>
<evidence type="ECO:0000256" key="6">
    <source>
        <dbReference type="ARBA" id="ARBA00023242"/>
    </source>
</evidence>
<dbReference type="InterPro" id="IPR036955">
    <property type="entry name" value="AP2/ERF_dom_sf"/>
</dbReference>
<protein>
    <recommendedName>
        <fullName evidence="9">AP2/ERF domain-containing protein</fullName>
    </recommendedName>
</protein>
<dbReference type="GO" id="GO:0003677">
    <property type="term" value="F:DNA binding"/>
    <property type="evidence" value="ECO:0007669"/>
    <property type="project" value="UniProtKB-KW"/>
</dbReference>
<keyword evidence="6" id="KW-0539">Nucleus</keyword>
<feature type="compositionally biased region" description="Basic residues" evidence="8">
    <location>
        <begin position="12"/>
        <end position="23"/>
    </location>
</feature>
<accession>A0A8T2R1Z2</accession>
<dbReference type="SUPFAM" id="SSF54171">
    <property type="entry name" value="DNA-binding domain"/>
    <property type="match status" value="1"/>
</dbReference>
<dbReference type="EMBL" id="CM035435">
    <property type="protein sequence ID" value="KAH7290392.1"/>
    <property type="molecule type" value="Genomic_DNA"/>
</dbReference>
<feature type="region of interest" description="Disordered" evidence="8">
    <location>
        <begin position="1"/>
        <end position="23"/>
    </location>
</feature>
<feature type="region of interest" description="Disordered" evidence="8">
    <location>
        <begin position="161"/>
        <end position="181"/>
    </location>
</feature>
<comment type="caution">
    <text evidence="10">The sequence shown here is derived from an EMBL/GenBank/DDBJ whole genome shotgun (WGS) entry which is preliminary data.</text>
</comment>
<comment type="subcellular location">
    <subcellularLocation>
        <location evidence="1">Nucleus</location>
    </subcellularLocation>
</comment>
<feature type="compositionally biased region" description="Low complexity" evidence="8">
    <location>
        <begin position="171"/>
        <end position="181"/>
    </location>
</feature>
<dbReference type="OrthoDB" id="1918918at2759"/>
<keyword evidence="5" id="KW-0804">Transcription</keyword>
<proteinExistence type="inferred from homology"/>
<evidence type="ECO:0000256" key="5">
    <source>
        <dbReference type="ARBA" id="ARBA00023163"/>
    </source>
</evidence>
<name>A0A8T2R1Z2_CERRI</name>
<keyword evidence="2" id="KW-0805">Transcription regulation</keyword>
<sequence length="225" mass="24313">MTSSSTSSTSHVGRRGPSRQRLPRFRGVRRRSWGSWVAEIRVPNSPDRLWLGSYPSIDQAARAYDVANLCFRGPSAGPLNLPDLLVPAEVSSALSLPAIRELAAREAARICSPGRTSVVGDSDALLPPANSKHQPSDCSPPCQFDLLQAARDPGLIDVRSSCSRDGIPQHNSSSDVDTMSNSSEASQLDAWFSLELRPELDPRLQQLVSYSLYPDGGSLSKSSLL</sequence>
<dbReference type="GO" id="GO:0003700">
    <property type="term" value="F:DNA-binding transcription factor activity"/>
    <property type="evidence" value="ECO:0007669"/>
    <property type="project" value="InterPro"/>
</dbReference>
<keyword evidence="4" id="KW-0010">Activator</keyword>
<dbReference type="Proteomes" id="UP000825935">
    <property type="component" value="Chromosome 30"/>
</dbReference>
<dbReference type="InterPro" id="IPR016177">
    <property type="entry name" value="DNA-bd_dom_sf"/>
</dbReference>
<feature type="domain" description="AP2/ERF" evidence="9">
    <location>
        <begin position="24"/>
        <end position="82"/>
    </location>
</feature>
<evidence type="ECO:0000256" key="4">
    <source>
        <dbReference type="ARBA" id="ARBA00023159"/>
    </source>
</evidence>
<dbReference type="PROSITE" id="PS51032">
    <property type="entry name" value="AP2_ERF"/>
    <property type="match status" value="1"/>
</dbReference>
<keyword evidence="11" id="KW-1185">Reference proteome</keyword>
<evidence type="ECO:0000256" key="7">
    <source>
        <dbReference type="ARBA" id="ARBA00024343"/>
    </source>
</evidence>
<dbReference type="Pfam" id="PF00847">
    <property type="entry name" value="AP2"/>
    <property type="match status" value="1"/>
</dbReference>
<reference evidence="10" key="1">
    <citation type="submission" date="2021-08" db="EMBL/GenBank/DDBJ databases">
        <title>WGS assembly of Ceratopteris richardii.</title>
        <authorList>
            <person name="Marchant D.B."/>
            <person name="Chen G."/>
            <person name="Jenkins J."/>
            <person name="Shu S."/>
            <person name="Leebens-Mack J."/>
            <person name="Grimwood J."/>
            <person name="Schmutz J."/>
            <person name="Soltis P."/>
            <person name="Soltis D."/>
            <person name="Chen Z.-H."/>
        </authorList>
    </citation>
    <scope>NUCLEOTIDE SEQUENCE</scope>
    <source>
        <strain evidence="10">Whitten #5841</strain>
        <tissue evidence="10">Leaf</tissue>
    </source>
</reference>